<sequence>MPPPVPACCALAPDTMNNYGLKQRVSTRLAFLAAGMAMSSWAPLVPYAQSRTGVEAAQLGLLLLCLGIGSLLAMPVTGVLAARFGCRRVIMWSGLGCCAVFPFLAIAPSAPLLALTLFLFGATIGTLDVAMNVQAVIVEKDYDGALMSGFHGMFSVGGIAGAGSMSAMLWAGLDIVTASVVMTLAVALVLLGAGPHLLREAPAAERDAPLLVVPRGAVVVIGVLCMFVFLAEGAVLDWSAVMLTNGGMSGAQGGLGYAAFAVAMTVGRLNGDKIVQRWGGRRILMLGGLASAAGFLLVVLAPSAWLALPGFVLIGCGASNIVPVLFTAAGSQRDMPASLAVSAISTIGYAGILAGPGVIGFVAHAVGLQWAFAALAGGMLLVAFSGLSNVPGAGGGARP</sequence>
<feature type="transmembrane region" description="Helical" evidence="5">
    <location>
        <begin position="368"/>
        <end position="390"/>
    </location>
</feature>
<keyword evidence="3 5" id="KW-1133">Transmembrane helix</keyword>
<evidence type="ECO:0000259" key="6">
    <source>
        <dbReference type="PROSITE" id="PS50850"/>
    </source>
</evidence>
<keyword evidence="2 5" id="KW-0812">Transmembrane</keyword>
<dbReference type="PROSITE" id="PS50850">
    <property type="entry name" value="MFS"/>
    <property type="match status" value="1"/>
</dbReference>
<dbReference type="InterPro" id="IPR001958">
    <property type="entry name" value="Tet-R_TetA/multi-R_MdtG-like"/>
</dbReference>
<reference evidence="8" key="1">
    <citation type="submission" date="2016-11" db="EMBL/GenBank/DDBJ databases">
        <authorList>
            <person name="Varghese N."/>
            <person name="Submissions S."/>
        </authorList>
    </citation>
    <scope>NUCLEOTIDE SEQUENCE [LARGE SCALE GENOMIC DNA]</scope>
    <source>
        <strain evidence="8">Sac-22</strain>
    </source>
</reference>
<evidence type="ECO:0000256" key="4">
    <source>
        <dbReference type="ARBA" id="ARBA00023136"/>
    </source>
</evidence>
<gene>
    <name evidence="7" type="ORF">SAMN05192549_101763</name>
</gene>
<evidence type="ECO:0000256" key="5">
    <source>
        <dbReference type="SAM" id="Phobius"/>
    </source>
</evidence>
<evidence type="ECO:0000256" key="3">
    <source>
        <dbReference type="ARBA" id="ARBA00022989"/>
    </source>
</evidence>
<feature type="transmembrane region" description="Helical" evidence="5">
    <location>
        <begin position="150"/>
        <end position="170"/>
    </location>
</feature>
<dbReference type="Gene3D" id="1.20.1250.20">
    <property type="entry name" value="MFS general substrate transporter like domains"/>
    <property type="match status" value="2"/>
</dbReference>
<dbReference type="PANTHER" id="PTHR23514">
    <property type="entry name" value="BYPASS OF STOP CODON PROTEIN 6"/>
    <property type="match status" value="1"/>
</dbReference>
<dbReference type="PRINTS" id="PR01035">
    <property type="entry name" value="TCRTETA"/>
</dbReference>
<dbReference type="Proteomes" id="UP000184339">
    <property type="component" value="Unassembled WGS sequence"/>
</dbReference>
<dbReference type="InterPro" id="IPR036259">
    <property type="entry name" value="MFS_trans_sf"/>
</dbReference>
<dbReference type="Pfam" id="PF07690">
    <property type="entry name" value="MFS_1"/>
    <property type="match status" value="1"/>
</dbReference>
<dbReference type="PANTHER" id="PTHR23514:SF13">
    <property type="entry name" value="INNER MEMBRANE PROTEIN YBJJ"/>
    <property type="match status" value="1"/>
</dbReference>
<dbReference type="SUPFAM" id="SSF103473">
    <property type="entry name" value="MFS general substrate transporter"/>
    <property type="match status" value="1"/>
</dbReference>
<feature type="transmembrane region" description="Helical" evidence="5">
    <location>
        <begin position="283"/>
        <end position="301"/>
    </location>
</feature>
<feature type="transmembrane region" description="Helical" evidence="5">
    <location>
        <begin position="307"/>
        <end position="327"/>
    </location>
</feature>
<keyword evidence="8" id="KW-1185">Reference proteome</keyword>
<dbReference type="CDD" id="cd17393">
    <property type="entry name" value="MFS_MosC_like"/>
    <property type="match status" value="1"/>
</dbReference>
<organism evidence="7 8">
    <name type="scientific">Duganella sacchari</name>
    <dbReference type="NCBI Taxonomy" id="551987"/>
    <lineage>
        <taxon>Bacteria</taxon>
        <taxon>Pseudomonadati</taxon>
        <taxon>Pseudomonadota</taxon>
        <taxon>Betaproteobacteria</taxon>
        <taxon>Burkholderiales</taxon>
        <taxon>Oxalobacteraceae</taxon>
        <taxon>Telluria group</taxon>
        <taxon>Duganella</taxon>
    </lineage>
</organism>
<dbReference type="STRING" id="551987.SAMN05192549_101763"/>
<feature type="transmembrane region" description="Helical" evidence="5">
    <location>
        <begin position="176"/>
        <end position="198"/>
    </location>
</feature>
<feature type="transmembrane region" description="Helical" evidence="5">
    <location>
        <begin position="60"/>
        <end position="82"/>
    </location>
</feature>
<feature type="transmembrane region" description="Helical" evidence="5">
    <location>
        <begin position="89"/>
        <end position="107"/>
    </location>
</feature>
<dbReference type="InterPro" id="IPR051788">
    <property type="entry name" value="MFS_Transporter"/>
</dbReference>
<feature type="transmembrane region" description="Helical" evidence="5">
    <location>
        <begin position="29"/>
        <end position="48"/>
    </location>
</feature>
<evidence type="ECO:0000313" key="7">
    <source>
        <dbReference type="EMBL" id="SHM50776.1"/>
    </source>
</evidence>
<evidence type="ECO:0000256" key="2">
    <source>
        <dbReference type="ARBA" id="ARBA00022692"/>
    </source>
</evidence>
<protein>
    <submittedName>
        <fullName evidence="7">Fucose permease</fullName>
    </submittedName>
</protein>
<accession>A0A1M7JCQ9</accession>
<comment type="subcellular location">
    <subcellularLocation>
        <location evidence="1">Membrane</location>
        <topology evidence="1">Multi-pass membrane protein</topology>
    </subcellularLocation>
</comment>
<feature type="transmembrane region" description="Helical" evidence="5">
    <location>
        <begin position="210"/>
        <end position="231"/>
    </location>
</feature>
<dbReference type="InterPro" id="IPR011701">
    <property type="entry name" value="MFS"/>
</dbReference>
<evidence type="ECO:0000313" key="8">
    <source>
        <dbReference type="Proteomes" id="UP000184339"/>
    </source>
</evidence>
<proteinExistence type="predicted"/>
<dbReference type="EMBL" id="FRCX01000001">
    <property type="protein sequence ID" value="SHM50776.1"/>
    <property type="molecule type" value="Genomic_DNA"/>
</dbReference>
<dbReference type="AlphaFoldDB" id="A0A1M7JCQ9"/>
<feature type="transmembrane region" description="Helical" evidence="5">
    <location>
        <begin position="113"/>
        <end position="138"/>
    </location>
</feature>
<dbReference type="GO" id="GO:0016020">
    <property type="term" value="C:membrane"/>
    <property type="evidence" value="ECO:0007669"/>
    <property type="project" value="UniProtKB-SubCell"/>
</dbReference>
<dbReference type="GO" id="GO:0022857">
    <property type="term" value="F:transmembrane transporter activity"/>
    <property type="evidence" value="ECO:0007669"/>
    <property type="project" value="InterPro"/>
</dbReference>
<name>A0A1M7JCQ9_9BURK</name>
<feature type="transmembrane region" description="Helical" evidence="5">
    <location>
        <begin position="339"/>
        <end position="362"/>
    </location>
</feature>
<evidence type="ECO:0000256" key="1">
    <source>
        <dbReference type="ARBA" id="ARBA00004141"/>
    </source>
</evidence>
<feature type="transmembrane region" description="Helical" evidence="5">
    <location>
        <begin position="251"/>
        <end position="271"/>
    </location>
</feature>
<feature type="domain" description="Major facilitator superfamily (MFS) profile" evidence="6">
    <location>
        <begin position="217"/>
        <end position="399"/>
    </location>
</feature>
<dbReference type="InterPro" id="IPR020846">
    <property type="entry name" value="MFS_dom"/>
</dbReference>
<keyword evidence="4 5" id="KW-0472">Membrane</keyword>